<dbReference type="InterPro" id="IPR002028">
    <property type="entry name" value="Trp_synthase_suA"/>
</dbReference>
<dbReference type="EC" id="4.2.1.20" evidence="9"/>
<sequence>MAGTMTQGSTAGTAAPKGRIAARFAALKAQGKGALVPYLQAYDPDLETSRALLAGLPAAGADLVELGVPFTDPAADGPSIQRAGLRALKAGATLAGVLEMVRGFRAAEAEIPLVLMGYLNPILAYGAERFCADAAAAGVDGLIVVDMPPEEADELAPFATAQGLDLIRLIAPTTDDARLPFALSGSDGFVYHVSITGITGTRSAATEELRRNVGRIRAATTLPIGIGFGIRTPEQAADAVRVADAAVVGTALIDTLAATLDSEGRAGPDTVRKVLEHVRALADAVHTARMPA</sequence>
<comment type="similarity">
    <text evidence="9 10">Belongs to the TrpA family.</text>
</comment>
<dbReference type="CDD" id="cd04724">
    <property type="entry name" value="Tryptophan_synthase_alpha"/>
    <property type="match status" value="1"/>
</dbReference>
<dbReference type="Gene3D" id="3.20.20.70">
    <property type="entry name" value="Aldolase class I"/>
    <property type="match status" value="1"/>
</dbReference>
<dbReference type="Proteomes" id="UP000254919">
    <property type="component" value="Unassembled WGS sequence"/>
</dbReference>
<keyword evidence="4 9" id="KW-0028">Amino-acid biosynthesis</keyword>
<dbReference type="InterPro" id="IPR013785">
    <property type="entry name" value="Aldolase_TIM"/>
</dbReference>
<name>A0A379N081_9PROT</name>
<dbReference type="InterPro" id="IPR011060">
    <property type="entry name" value="RibuloseP-bd_barrel"/>
</dbReference>
<keyword evidence="5 9" id="KW-0822">Tryptophan biosynthesis</keyword>
<dbReference type="NCBIfam" id="TIGR00262">
    <property type="entry name" value="trpA"/>
    <property type="match status" value="1"/>
</dbReference>
<dbReference type="SUPFAM" id="SSF51366">
    <property type="entry name" value="Ribulose-phoshate binding barrel"/>
    <property type="match status" value="1"/>
</dbReference>
<keyword evidence="7 9" id="KW-0456">Lyase</keyword>
<dbReference type="FunFam" id="3.20.20.70:FF:000037">
    <property type="entry name" value="Tryptophan synthase alpha chain"/>
    <property type="match status" value="1"/>
</dbReference>
<gene>
    <name evidence="9 11" type="primary">trpA</name>
    <name evidence="11" type="ORF">NCTC13291_01818</name>
</gene>
<feature type="active site" description="Proton acceptor" evidence="9">
    <location>
        <position position="76"/>
    </location>
</feature>
<evidence type="ECO:0000256" key="2">
    <source>
        <dbReference type="ARBA" id="ARBA00004733"/>
    </source>
</evidence>
<dbReference type="PANTHER" id="PTHR43406">
    <property type="entry name" value="TRYPTOPHAN SYNTHASE, ALPHA CHAIN"/>
    <property type="match status" value="1"/>
</dbReference>
<accession>A0A379N081</accession>
<evidence type="ECO:0000256" key="8">
    <source>
        <dbReference type="ARBA" id="ARBA00049047"/>
    </source>
</evidence>
<evidence type="ECO:0000313" key="11">
    <source>
        <dbReference type="EMBL" id="SUE40259.1"/>
    </source>
</evidence>
<evidence type="ECO:0000256" key="9">
    <source>
        <dbReference type="HAMAP-Rule" id="MF_00131"/>
    </source>
</evidence>
<dbReference type="PANTHER" id="PTHR43406:SF1">
    <property type="entry name" value="TRYPTOPHAN SYNTHASE ALPHA CHAIN, CHLOROPLASTIC"/>
    <property type="match status" value="1"/>
</dbReference>
<protein>
    <recommendedName>
        <fullName evidence="9">Tryptophan synthase alpha chain</fullName>
        <ecNumber evidence="9">4.2.1.20</ecNumber>
    </recommendedName>
</protein>
<evidence type="ECO:0000256" key="3">
    <source>
        <dbReference type="ARBA" id="ARBA00011270"/>
    </source>
</evidence>
<dbReference type="AlphaFoldDB" id="A0A379N081"/>
<evidence type="ECO:0000256" key="6">
    <source>
        <dbReference type="ARBA" id="ARBA00023141"/>
    </source>
</evidence>
<comment type="subunit">
    <text evidence="3 9">Tetramer of two alpha and two beta chains.</text>
</comment>
<dbReference type="EMBL" id="UGVN01000001">
    <property type="protein sequence ID" value="SUE40259.1"/>
    <property type="molecule type" value="Genomic_DNA"/>
</dbReference>
<evidence type="ECO:0000256" key="4">
    <source>
        <dbReference type="ARBA" id="ARBA00022605"/>
    </source>
</evidence>
<evidence type="ECO:0000256" key="5">
    <source>
        <dbReference type="ARBA" id="ARBA00022822"/>
    </source>
</evidence>
<comment type="catalytic activity">
    <reaction evidence="8 9">
        <text>(1S,2R)-1-C-(indol-3-yl)glycerol 3-phosphate + L-serine = D-glyceraldehyde 3-phosphate + L-tryptophan + H2O</text>
        <dbReference type="Rhea" id="RHEA:10532"/>
        <dbReference type="ChEBI" id="CHEBI:15377"/>
        <dbReference type="ChEBI" id="CHEBI:33384"/>
        <dbReference type="ChEBI" id="CHEBI:57912"/>
        <dbReference type="ChEBI" id="CHEBI:58866"/>
        <dbReference type="ChEBI" id="CHEBI:59776"/>
        <dbReference type="EC" id="4.2.1.20"/>
    </reaction>
</comment>
<dbReference type="Pfam" id="PF00290">
    <property type="entry name" value="Trp_syntA"/>
    <property type="match status" value="1"/>
</dbReference>
<evidence type="ECO:0000313" key="12">
    <source>
        <dbReference type="Proteomes" id="UP000254919"/>
    </source>
</evidence>
<evidence type="ECO:0000256" key="1">
    <source>
        <dbReference type="ARBA" id="ARBA00003365"/>
    </source>
</evidence>
<comment type="function">
    <text evidence="1 9">The alpha subunit is responsible for the aldol cleavage of indoleglycerol phosphate to indole and glyceraldehyde 3-phosphate.</text>
</comment>
<evidence type="ECO:0000256" key="10">
    <source>
        <dbReference type="RuleBase" id="RU003662"/>
    </source>
</evidence>
<dbReference type="UniPathway" id="UPA00035">
    <property type="reaction ID" value="UER00044"/>
</dbReference>
<evidence type="ECO:0000256" key="7">
    <source>
        <dbReference type="ARBA" id="ARBA00023239"/>
    </source>
</evidence>
<reference evidence="11 12" key="1">
    <citation type="submission" date="2018-06" db="EMBL/GenBank/DDBJ databases">
        <authorList>
            <consortium name="Pathogen Informatics"/>
            <person name="Doyle S."/>
        </authorList>
    </citation>
    <scope>NUCLEOTIDE SEQUENCE [LARGE SCALE GENOMIC DNA]</scope>
    <source>
        <strain evidence="11 12">NCTC13291</strain>
    </source>
</reference>
<organism evidence="11 12">
    <name type="scientific">Roseomonas mucosa</name>
    <dbReference type="NCBI Taxonomy" id="207340"/>
    <lineage>
        <taxon>Bacteria</taxon>
        <taxon>Pseudomonadati</taxon>
        <taxon>Pseudomonadota</taxon>
        <taxon>Alphaproteobacteria</taxon>
        <taxon>Acetobacterales</taxon>
        <taxon>Roseomonadaceae</taxon>
        <taxon>Roseomonas</taxon>
    </lineage>
</organism>
<keyword evidence="6 9" id="KW-0057">Aromatic amino acid biosynthesis</keyword>
<dbReference type="HAMAP" id="MF_00131">
    <property type="entry name" value="Trp_synth_alpha"/>
    <property type="match status" value="1"/>
</dbReference>
<proteinExistence type="inferred from homology"/>
<dbReference type="GO" id="GO:0004834">
    <property type="term" value="F:tryptophan synthase activity"/>
    <property type="evidence" value="ECO:0007669"/>
    <property type="project" value="UniProtKB-UniRule"/>
</dbReference>
<comment type="pathway">
    <text evidence="2 9">Amino-acid biosynthesis; L-tryptophan biosynthesis; L-tryptophan from chorismate: step 5/5.</text>
</comment>
<dbReference type="GO" id="GO:0005829">
    <property type="term" value="C:cytosol"/>
    <property type="evidence" value="ECO:0007669"/>
    <property type="project" value="TreeGrafter"/>
</dbReference>
<feature type="active site" description="Proton acceptor" evidence="9">
    <location>
        <position position="65"/>
    </location>
</feature>